<dbReference type="Pfam" id="PF05199">
    <property type="entry name" value="GMC_oxred_C"/>
    <property type="match status" value="1"/>
</dbReference>
<comment type="cofactor">
    <cofactor evidence="1">
        <name>FAD</name>
        <dbReference type="ChEBI" id="CHEBI:57692"/>
    </cofactor>
</comment>
<dbReference type="InterPro" id="IPR036188">
    <property type="entry name" value="FAD/NAD-bd_sf"/>
</dbReference>
<gene>
    <name evidence="18" type="ORF">UFOPK3992_00344</name>
</gene>
<organism evidence="18">
    <name type="scientific">freshwater metagenome</name>
    <dbReference type="NCBI Taxonomy" id="449393"/>
    <lineage>
        <taxon>unclassified sequences</taxon>
        <taxon>metagenomes</taxon>
        <taxon>ecological metagenomes</taxon>
    </lineage>
</organism>
<dbReference type="GO" id="GO:0050660">
    <property type="term" value="F:flavin adenine dinucleotide binding"/>
    <property type="evidence" value="ECO:0007669"/>
    <property type="project" value="InterPro"/>
</dbReference>
<dbReference type="EMBL" id="CAFBOZ010000033">
    <property type="protein sequence ID" value="CAB4995711.1"/>
    <property type="molecule type" value="Genomic_DNA"/>
</dbReference>
<dbReference type="GO" id="GO:0004769">
    <property type="term" value="F:steroid Delta-isomerase activity"/>
    <property type="evidence" value="ECO:0007669"/>
    <property type="project" value="UniProtKB-EC"/>
</dbReference>
<dbReference type="GO" id="GO:0016995">
    <property type="term" value="F:cholesterol oxidase activity"/>
    <property type="evidence" value="ECO:0007669"/>
    <property type="project" value="UniProtKB-EC"/>
</dbReference>
<name>A0A6J7NRF9_9ZZZZ</name>
<dbReference type="EC" id="5.3.3.1" evidence="10"/>
<reference evidence="18" key="1">
    <citation type="submission" date="2020-05" db="EMBL/GenBank/DDBJ databases">
        <authorList>
            <person name="Chiriac C."/>
            <person name="Salcher M."/>
            <person name="Ghai R."/>
            <person name="Kavagutti S V."/>
        </authorList>
    </citation>
    <scope>NUCLEOTIDE SEQUENCE</scope>
</reference>
<evidence type="ECO:0000256" key="15">
    <source>
        <dbReference type="SAM" id="MobiDB-lite"/>
    </source>
</evidence>
<feature type="region of interest" description="Disordered" evidence="15">
    <location>
        <begin position="417"/>
        <end position="441"/>
    </location>
</feature>
<evidence type="ECO:0000256" key="4">
    <source>
        <dbReference type="ARBA" id="ARBA00022827"/>
    </source>
</evidence>
<dbReference type="SUPFAM" id="SSF51905">
    <property type="entry name" value="FAD/NAD(P)-binding domain"/>
    <property type="match status" value="1"/>
</dbReference>
<feature type="domain" description="Glucose-methanol-choline oxidoreductase N-terminal" evidence="16">
    <location>
        <begin position="61"/>
        <end position="150"/>
    </location>
</feature>
<dbReference type="PANTHER" id="PTHR47470">
    <property type="entry name" value="CHOLESTEROL OXIDASE"/>
    <property type="match status" value="1"/>
</dbReference>
<evidence type="ECO:0000256" key="13">
    <source>
        <dbReference type="ARBA" id="ARBA00049744"/>
    </source>
</evidence>
<evidence type="ECO:0000256" key="8">
    <source>
        <dbReference type="ARBA" id="ARBA00023221"/>
    </source>
</evidence>
<keyword evidence="2" id="KW-0153">Cholesterol metabolism</keyword>
<evidence type="ECO:0000256" key="11">
    <source>
        <dbReference type="ARBA" id="ARBA00049645"/>
    </source>
</evidence>
<keyword evidence="8" id="KW-0753">Steroid metabolism</keyword>
<keyword evidence="7" id="KW-1207">Sterol metabolism</keyword>
<evidence type="ECO:0000256" key="10">
    <source>
        <dbReference type="ARBA" id="ARBA00038856"/>
    </source>
</evidence>
<dbReference type="InterPro" id="IPR052542">
    <property type="entry name" value="Cholesterol_Oxidase"/>
</dbReference>
<keyword evidence="6" id="KW-0443">Lipid metabolism</keyword>
<evidence type="ECO:0000313" key="18">
    <source>
        <dbReference type="EMBL" id="CAB4995711.1"/>
    </source>
</evidence>
<protein>
    <recommendedName>
        <fullName evidence="13">Cholesterol oxidase</fullName>
        <ecNumber evidence="12">1.1.3.6</ecNumber>
        <ecNumber evidence="10">5.3.3.1</ecNumber>
    </recommendedName>
    <alternativeName>
        <fullName evidence="14">Cholesterol isomerase</fullName>
    </alternativeName>
</protein>
<accession>A0A6J7NRF9</accession>
<keyword evidence="9" id="KW-0413">Isomerase</keyword>
<keyword evidence="4" id="KW-0274">FAD</keyword>
<dbReference type="GO" id="GO:0008203">
    <property type="term" value="P:cholesterol metabolic process"/>
    <property type="evidence" value="ECO:0007669"/>
    <property type="project" value="UniProtKB-KW"/>
</dbReference>
<evidence type="ECO:0000259" key="16">
    <source>
        <dbReference type="Pfam" id="PF00732"/>
    </source>
</evidence>
<evidence type="ECO:0000256" key="2">
    <source>
        <dbReference type="ARBA" id="ARBA00022548"/>
    </source>
</evidence>
<dbReference type="InterPro" id="IPR000172">
    <property type="entry name" value="GMC_OxRdtase_N"/>
</dbReference>
<evidence type="ECO:0000256" key="6">
    <source>
        <dbReference type="ARBA" id="ARBA00023098"/>
    </source>
</evidence>
<dbReference type="EC" id="1.1.3.6" evidence="12"/>
<evidence type="ECO:0000256" key="14">
    <source>
        <dbReference type="ARBA" id="ARBA00049778"/>
    </source>
</evidence>
<sequence>MLGVVDTPRMTPADEVFRQVAEELGVVDTFRLTPVGVFYGSGPGVTSADPFFGGAGPARAGCTECGECMTGCRHNAKNTLPKNYLGLAERAGAVVHPLTTVTAVRPLESGGFEVDTERSGAWARRQRRTFTADQVVIAAGAYNTQRLLLRQRDDGNLPALSPMLGRLSRSNSEALVGAVRRSVDVDYTRGTTITSSFHADESTHVESVRYGRGSNLMGLLTTVMTDARPGVARWKVWARQLASDPLESARLLNVRRWSERSLIALVMQNVDNSLTVSSVRSRLLGWHLTTSQGEGDPNPDWIPAANDTARRLAATIGGTAAGNLGDLVSAPMTAHFMGGAVIGSTPERGVIDAFHRAFGHPGLHVVDGSSITANLGVNPSLTITALAERAMALWPNRGDDDERPPLGAGYRRVQAVAPQSPIVPPSAPAALRLPIEPVQRP</sequence>
<keyword evidence="5" id="KW-0560">Oxidoreductase</keyword>
<proteinExistence type="predicted"/>
<keyword evidence="3" id="KW-0285">Flavoprotein</keyword>
<evidence type="ECO:0000256" key="5">
    <source>
        <dbReference type="ARBA" id="ARBA00023002"/>
    </source>
</evidence>
<dbReference type="PANTHER" id="PTHR47470:SF1">
    <property type="entry name" value="FAD-DEPENDENT OXIDOREDUCTASE 2 FAD BINDING DOMAIN-CONTAINING PROTEIN"/>
    <property type="match status" value="1"/>
</dbReference>
<evidence type="ECO:0000256" key="3">
    <source>
        <dbReference type="ARBA" id="ARBA00022630"/>
    </source>
</evidence>
<comment type="pathway">
    <text evidence="11">Steroid metabolism; cholesterol degradation.</text>
</comment>
<dbReference type="Gene3D" id="3.50.50.60">
    <property type="entry name" value="FAD/NAD(P)-binding domain"/>
    <property type="match status" value="2"/>
</dbReference>
<feature type="domain" description="Glucose-methanol-choline oxidoreductase C-terminal" evidence="17">
    <location>
        <begin position="332"/>
        <end position="387"/>
    </location>
</feature>
<dbReference type="AlphaFoldDB" id="A0A6J7NRF9"/>
<dbReference type="InterPro" id="IPR007867">
    <property type="entry name" value="GMC_OxRtase_C"/>
</dbReference>
<evidence type="ECO:0000256" key="12">
    <source>
        <dbReference type="ARBA" id="ARBA00049723"/>
    </source>
</evidence>
<evidence type="ECO:0000259" key="17">
    <source>
        <dbReference type="Pfam" id="PF05199"/>
    </source>
</evidence>
<evidence type="ECO:0000256" key="9">
    <source>
        <dbReference type="ARBA" id="ARBA00023235"/>
    </source>
</evidence>
<evidence type="ECO:0000256" key="1">
    <source>
        <dbReference type="ARBA" id="ARBA00001974"/>
    </source>
</evidence>
<evidence type="ECO:0000256" key="7">
    <source>
        <dbReference type="ARBA" id="ARBA00023166"/>
    </source>
</evidence>
<dbReference type="Pfam" id="PF00732">
    <property type="entry name" value="GMC_oxred_N"/>
    <property type="match status" value="1"/>
</dbReference>